<feature type="compositionally biased region" description="Acidic residues" evidence="1">
    <location>
        <begin position="309"/>
        <end position="324"/>
    </location>
</feature>
<accession>A0A2B7Z2Y7</accession>
<protein>
    <submittedName>
        <fullName evidence="2">Uncharacterized protein</fullName>
    </submittedName>
</protein>
<feature type="compositionally biased region" description="Polar residues" evidence="1">
    <location>
        <begin position="126"/>
        <end position="139"/>
    </location>
</feature>
<dbReference type="Proteomes" id="UP000224634">
    <property type="component" value="Unassembled WGS sequence"/>
</dbReference>
<feature type="compositionally biased region" description="Basic and acidic residues" evidence="1">
    <location>
        <begin position="175"/>
        <end position="192"/>
    </location>
</feature>
<keyword evidence="3" id="KW-1185">Reference proteome</keyword>
<feature type="region of interest" description="Disordered" evidence="1">
    <location>
        <begin position="73"/>
        <end position="139"/>
    </location>
</feature>
<sequence>MEALSLSRTPSGTSFRSRRSHTSLQHISLAPLTSRIPLDDDDDDRDYFTRSEDGTYHPAAYIYNPHPATRTYLSSASVPTTPPLLSESPNVPRRKRTSARSDTNLSSLNLGEPLHPRHRHHHRSKSTTARVKSSSSQDSEWVLRAGLALAASAREEKGQTWLLKRESSTSLVSDSIHHDDERRRNILHEHSGRRNMRSGRSTPRAHSRRGSSGSHYHSRADLSMTSHAPTAHTSRSGFTTPANETVGMEPDFVDENIRDEMASLSPWLHRSPRVQRSRNSQDRLYYSAPHSRRGSVIDPSFSAAMSEASDSEFDEDDEEDEEADEVELQRLTRERGFGLGSWIDRLVEWTLFTVEDDIAPESISDPTRHVRYLGDIQILQSMTNEPIQLSPIASEDDESDTRSEFDFSEGSQKQESRDDVIVPTVEKASDQGGWADVGWFLRVAKNAVL</sequence>
<dbReference type="OrthoDB" id="5428495at2759"/>
<dbReference type="Pfam" id="PF13136">
    <property type="entry name" value="DUF3984"/>
    <property type="match status" value="1"/>
</dbReference>
<feature type="compositionally biased region" description="Basic residues" evidence="1">
    <location>
        <begin position="116"/>
        <end position="125"/>
    </location>
</feature>
<evidence type="ECO:0000313" key="3">
    <source>
        <dbReference type="Proteomes" id="UP000224634"/>
    </source>
</evidence>
<organism evidence="2 3">
    <name type="scientific">Polytolypa hystricis (strain UAMH7299)</name>
    <dbReference type="NCBI Taxonomy" id="1447883"/>
    <lineage>
        <taxon>Eukaryota</taxon>
        <taxon>Fungi</taxon>
        <taxon>Dikarya</taxon>
        <taxon>Ascomycota</taxon>
        <taxon>Pezizomycotina</taxon>
        <taxon>Eurotiomycetes</taxon>
        <taxon>Eurotiomycetidae</taxon>
        <taxon>Onygenales</taxon>
        <taxon>Onygenales incertae sedis</taxon>
        <taxon>Polytolypa</taxon>
    </lineage>
</organism>
<reference evidence="2 3" key="1">
    <citation type="submission" date="2017-10" db="EMBL/GenBank/DDBJ databases">
        <title>Comparative genomics in systemic dimorphic fungi from Ajellomycetaceae.</title>
        <authorList>
            <person name="Munoz J.F."/>
            <person name="Mcewen J.G."/>
            <person name="Clay O.K."/>
            <person name="Cuomo C.A."/>
        </authorList>
    </citation>
    <scope>NUCLEOTIDE SEQUENCE [LARGE SCALE GENOMIC DNA]</scope>
    <source>
        <strain evidence="2 3">UAMH7299</strain>
    </source>
</reference>
<name>A0A2B7Z2Y7_POLH7</name>
<feature type="region of interest" description="Disordered" evidence="1">
    <location>
        <begin position="1"/>
        <end position="28"/>
    </location>
</feature>
<feature type="compositionally biased region" description="Polar residues" evidence="1">
    <location>
        <begin position="225"/>
        <end position="243"/>
    </location>
</feature>
<feature type="region of interest" description="Disordered" evidence="1">
    <location>
        <begin position="225"/>
        <end position="244"/>
    </location>
</feature>
<feature type="region of interest" description="Disordered" evidence="1">
    <location>
        <begin position="296"/>
        <end position="324"/>
    </location>
</feature>
<feature type="compositionally biased region" description="Polar residues" evidence="1">
    <location>
        <begin position="100"/>
        <end position="109"/>
    </location>
</feature>
<evidence type="ECO:0000256" key="1">
    <source>
        <dbReference type="SAM" id="MobiDB-lite"/>
    </source>
</evidence>
<dbReference type="InterPro" id="IPR025040">
    <property type="entry name" value="DUF3984"/>
</dbReference>
<dbReference type="STRING" id="1447883.A0A2B7Z2Y7"/>
<evidence type="ECO:0000313" key="2">
    <source>
        <dbReference type="EMBL" id="PGH27488.1"/>
    </source>
</evidence>
<gene>
    <name evidence="2" type="ORF">AJ80_00729</name>
</gene>
<dbReference type="EMBL" id="PDNA01000006">
    <property type="protein sequence ID" value="PGH27488.1"/>
    <property type="molecule type" value="Genomic_DNA"/>
</dbReference>
<comment type="caution">
    <text evidence="2">The sequence shown here is derived from an EMBL/GenBank/DDBJ whole genome shotgun (WGS) entry which is preliminary data.</text>
</comment>
<dbReference type="AlphaFoldDB" id="A0A2B7Z2Y7"/>
<proteinExistence type="predicted"/>
<feature type="region of interest" description="Disordered" evidence="1">
    <location>
        <begin position="165"/>
        <end position="219"/>
    </location>
</feature>
<feature type="compositionally biased region" description="Polar residues" evidence="1">
    <location>
        <begin position="1"/>
        <end position="15"/>
    </location>
</feature>
<feature type="compositionally biased region" description="Basic residues" evidence="1">
    <location>
        <begin position="193"/>
        <end position="209"/>
    </location>
</feature>
<feature type="region of interest" description="Disordered" evidence="1">
    <location>
        <begin position="385"/>
        <end position="421"/>
    </location>
</feature>